<keyword evidence="2" id="KW-1133">Transmembrane helix</keyword>
<feature type="region of interest" description="Disordered" evidence="1">
    <location>
        <begin position="151"/>
        <end position="172"/>
    </location>
</feature>
<evidence type="ECO:0000256" key="1">
    <source>
        <dbReference type="SAM" id="MobiDB-lite"/>
    </source>
</evidence>
<gene>
    <name evidence="3" type="ORF">ID875_29435</name>
</gene>
<feature type="region of interest" description="Disordered" evidence="1">
    <location>
        <begin position="94"/>
        <end position="133"/>
    </location>
</feature>
<feature type="compositionally biased region" description="Basic residues" evidence="1">
    <location>
        <begin position="101"/>
        <end position="117"/>
    </location>
</feature>
<evidence type="ECO:0000313" key="3">
    <source>
        <dbReference type="EMBL" id="MBD2830553.1"/>
    </source>
</evidence>
<accession>A0A927GPM0</accession>
<dbReference type="EMBL" id="JACWUS010000027">
    <property type="protein sequence ID" value="MBD2830553.1"/>
    <property type="molecule type" value="Genomic_DNA"/>
</dbReference>
<keyword evidence="2" id="KW-0812">Transmembrane</keyword>
<feature type="transmembrane region" description="Helical" evidence="2">
    <location>
        <begin position="20"/>
        <end position="47"/>
    </location>
</feature>
<comment type="caution">
    <text evidence="3">The sequence shown here is derived from an EMBL/GenBank/DDBJ whole genome shotgun (WGS) entry which is preliminary data.</text>
</comment>
<protein>
    <submittedName>
        <fullName evidence="3">Uncharacterized protein</fullName>
    </submittedName>
</protein>
<reference evidence="3" key="1">
    <citation type="journal article" date="2020" name="PLoS ONE">
        <title>Isolation and characterization of Streptomyces bacteriophages and Streptomyces strains encoding biosynthetic arsenals: Streptomyces strains and phages for antibiotic discovery.</title>
        <authorList>
            <person name="Montano E.T."/>
            <person name="Nideffer J.F."/>
            <person name="Brumage L."/>
            <person name="Erb M."/>
            <person name="Derman A.I."/>
            <person name="Davis J.P."/>
            <person name="Estrada E."/>
            <person name="Fu S."/>
            <person name="Le D."/>
            <person name="Vuppala A."/>
            <person name="Tran C."/>
            <person name="Luterstein E."/>
            <person name="Lakkaraju S."/>
            <person name="Panchagnula S."/>
            <person name="Ren C."/>
            <person name="Doan J."/>
            <person name="Tran S."/>
            <person name="Soriano J."/>
            <person name="Fujita Y."/>
            <person name="Gutala P."/>
            <person name="Fujii Q."/>
            <person name="Lee M."/>
            <person name="Bui A."/>
            <person name="Villarreal C."/>
            <person name="Shing S.R."/>
            <person name="Kim S."/>
            <person name="Freeman D."/>
            <person name="Racha V."/>
            <person name="Ho A."/>
            <person name="Kumar P."/>
            <person name="Falah K."/>
            <person name="Dawson T."/>
            <person name="Enustun E."/>
            <person name="Prichard A."/>
            <person name="Gomez A."/>
            <person name="Khanna K."/>
            <person name="Trigg S."/>
            <person name="Fernandez L."/>
            <person name="Pogliano K."/>
            <person name="Pogliano J."/>
        </authorList>
    </citation>
    <scope>NUCLEOTIDE SEQUENCE</scope>
    <source>
        <strain evidence="3">QF2</strain>
    </source>
</reference>
<sequence>MLPLFTIVSLTEDMISGYRAMAAARAISLLSFFTALATGFALVAFMLRNTESDARSTTLLAVSLLTGAVGPSRARQHLLHGRHLALRPTRVRPRLTAPGLPRHRTGHLGHGLRRRPPRPPPRTLPEGENWPAASTASWCTPNVSAIPQHTTTLSAYNNTRSTSAAKHRPLRP</sequence>
<organism evidence="3">
    <name type="scientific">Streptomyces globisporus</name>
    <dbReference type="NCBI Taxonomy" id="1908"/>
    <lineage>
        <taxon>Bacteria</taxon>
        <taxon>Bacillati</taxon>
        <taxon>Actinomycetota</taxon>
        <taxon>Actinomycetes</taxon>
        <taxon>Kitasatosporales</taxon>
        <taxon>Streptomycetaceae</taxon>
        <taxon>Streptomyces</taxon>
    </lineage>
</organism>
<feature type="compositionally biased region" description="Polar residues" evidence="1">
    <location>
        <begin position="151"/>
        <end position="164"/>
    </location>
</feature>
<evidence type="ECO:0000256" key="2">
    <source>
        <dbReference type="SAM" id="Phobius"/>
    </source>
</evidence>
<dbReference type="AlphaFoldDB" id="A0A927GPM0"/>
<proteinExistence type="predicted"/>
<name>A0A927GPM0_STRGL</name>
<keyword evidence="2" id="KW-0472">Membrane</keyword>